<dbReference type="Gene3D" id="3.30.70.1060">
    <property type="entry name" value="Dimeric alpha+beta barrel"/>
    <property type="match status" value="1"/>
</dbReference>
<dbReference type="InterPro" id="IPR005545">
    <property type="entry name" value="YCII"/>
</dbReference>
<dbReference type="InterPro" id="IPR011008">
    <property type="entry name" value="Dimeric_a/b-barrel"/>
</dbReference>
<dbReference type="Pfam" id="PF03795">
    <property type="entry name" value="YCII"/>
    <property type="match status" value="1"/>
</dbReference>
<dbReference type="SUPFAM" id="SSF54909">
    <property type="entry name" value="Dimeric alpha+beta barrel"/>
    <property type="match status" value="1"/>
</dbReference>
<dbReference type="AlphaFoldDB" id="A0A7L6B1I6"/>
<evidence type="ECO:0000256" key="1">
    <source>
        <dbReference type="ARBA" id="ARBA00007689"/>
    </source>
</evidence>
<evidence type="ECO:0000313" key="3">
    <source>
        <dbReference type="EMBL" id="QLQ35744.1"/>
    </source>
</evidence>
<accession>A0A7L6B1I6</accession>
<keyword evidence="4" id="KW-1185">Reference proteome</keyword>
<gene>
    <name evidence="3" type="ORF">H1D33_20565</name>
</gene>
<sequence>MPTFITIGYGDQEGYDRTDPAVRDAAHAHDERLRAAGVRMGVAGPPAQVRNHDGAGAEVRAGAFLTSALPVGGFAVIEAASMEEAIALVSGTPCAVAGGVVEVWPLRDTP</sequence>
<organism evidence="3 4">
    <name type="scientific">Micromonospora robiginosa</name>
    <dbReference type="NCBI Taxonomy" id="2749844"/>
    <lineage>
        <taxon>Bacteria</taxon>
        <taxon>Bacillati</taxon>
        <taxon>Actinomycetota</taxon>
        <taxon>Actinomycetes</taxon>
        <taxon>Micromonosporales</taxon>
        <taxon>Micromonosporaceae</taxon>
        <taxon>Micromonospora</taxon>
    </lineage>
</organism>
<reference evidence="3 4" key="2">
    <citation type="journal article" date="2021" name="Mar. Drugs">
        <title>A New Micromonospora Strain with Antibiotic Activity Isolated from the Microbiome of a Mid-Atlantic Deep-Sea Sponge.</title>
        <authorList>
            <person name="Back C.R."/>
            <person name="Stennett H.L."/>
            <person name="Williams S.E."/>
            <person name="Wang L."/>
            <person name="Ojeda Gomez J."/>
            <person name="Abdulle O.M."/>
            <person name="Duffy T."/>
            <person name="Neal C."/>
            <person name="Mantell J."/>
            <person name="Jepson M.A."/>
            <person name="Hendry K.R."/>
            <person name="Powell D."/>
            <person name="Stach J.E.M."/>
            <person name="Essex-Lopresti A.E."/>
            <person name="Willis C.L."/>
            <person name="Curnow P."/>
            <person name="Race P.R."/>
        </authorList>
    </citation>
    <scope>NUCLEOTIDE SEQUENCE [LARGE SCALE GENOMIC DNA]</scope>
    <source>
        <strain evidence="3 4">28ISP2-46</strain>
    </source>
</reference>
<protein>
    <submittedName>
        <fullName evidence="3">YciI family protein</fullName>
    </submittedName>
</protein>
<dbReference type="EMBL" id="CP059322">
    <property type="protein sequence ID" value="QLQ35744.1"/>
    <property type="molecule type" value="Genomic_DNA"/>
</dbReference>
<dbReference type="KEGG" id="mfeu:H1D33_20565"/>
<dbReference type="RefSeq" id="WP_181568272.1">
    <property type="nucleotide sequence ID" value="NZ_CP059322.2"/>
</dbReference>
<feature type="domain" description="YCII-related" evidence="2">
    <location>
        <begin position="12"/>
        <end position="105"/>
    </location>
</feature>
<comment type="similarity">
    <text evidence="1">Belongs to the YciI family.</text>
</comment>
<proteinExistence type="inferred from homology"/>
<evidence type="ECO:0000313" key="4">
    <source>
        <dbReference type="Proteomes" id="UP000510844"/>
    </source>
</evidence>
<evidence type="ECO:0000259" key="2">
    <source>
        <dbReference type="Pfam" id="PF03795"/>
    </source>
</evidence>
<reference evidence="4" key="1">
    <citation type="submission" date="2020-07" db="EMBL/GenBank/DDBJ databases">
        <title>A new Micromonospora strain with potent antibiotic activity isolated from the microbiome of a mid-Atlantic deep-sea sponge.</title>
        <authorList>
            <person name="Back C.R."/>
            <person name="Stennett H.L."/>
            <person name="Williams S.E."/>
            <person name="Wang L."/>
            <person name="Ojeda Gomez J."/>
            <person name="Abdulle O.M."/>
            <person name="Duffy T."/>
            <person name="Hendry K.R."/>
            <person name="Powell D."/>
            <person name="Stach J.E."/>
            <person name="Essex-Lopresti A.E."/>
            <person name="Willis C.L."/>
            <person name="Curnow P."/>
            <person name="Race P.R."/>
        </authorList>
    </citation>
    <scope>NUCLEOTIDE SEQUENCE [LARGE SCALE GENOMIC DNA]</scope>
    <source>
        <strain evidence="4">28ISP2-46</strain>
    </source>
</reference>
<dbReference type="Proteomes" id="UP000510844">
    <property type="component" value="Chromosome"/>
</dbReference>
<name>A0A7L6B1I6_9ACTN</name>